<reference evidence="2 3" key="1">
    <citation type="submission" date="2023-08" db="EMBL/GenBank/DDBJ databases">
        <authorList>
            <person name="Joshi A."/>
            <person name="Thite S."/>
        </authorList>
    </citation>
    <scope>NUCLEOTIDE SEQUENCE [LARGE SCALE GENOMIC DNA]</scope>
    <source>
        <strain evidence="2 3">AC40</strain>
    </source>
</reference>
<keyword evidence="1" id="KW-0732">Signal</keyword>
<feature type="signal peptide" evidence="1">
    <location>
        <begin position="1"/>
        <end position="27"/>
    </location>
</feature>
<gene>
    <name evidence="2" type="ORF">Q3O60_02870</name>
</gene>
<name>A0ABT9GVQ0_9GAMM</name>
<evidence type="ECO:0000313" key="3">
    <source>
        <dbReference type="Proteomes" id="UP001231616"/>
    </source>
</evidence>
<dbReference type="Proteomes" id="UP001231616">
    <property type="component" value="Unassembled WGS sequence"/>
</dbReference>
<dbReference type="SUPFAM" id="SSF53474">
    <property type="entry name" value="alpha/beta-Hydrolases"/>
    <property type="match status" value="1"/>
</dbReference>
<dbReference type="InterPro" id="IPR000801">
    <property type="entry name" value="Esterase-like"/>
</dbReference>
<dbReference type="EMBL" id="JAUZVZ010000003">
    <property type="protein sequence ID" value="MDP4535128.1"/>
    <property type="molecule type" value="Genomic_DNA"/>
</dbReference>
<proteinExistence type="predicted"/>
<dbReference type="Gene3D" id="3.40.50.1820">
    <property type="entry name" value="alpha/beta hydrolase"/>
    <property type="match status" value="1"/>
</dbReference>
<dbReference type="RefSeq" id="WP_305892397.1">
    <property type="nucleotide sequence ID" value="NZ_JAUZVZ010000003.1"/>
</dbReference>
<organism evidence="2 3">
    <name type="scientific">Alkalimonas collagenimarina</name>
    <dbReference type="NCBI Taxonomy" id="400390"/>
    <lineage>
        <taxon>Bacteria</taxon>
        <taxon>Pseudomonadati</taxon>
        <taxon>Pseudomonadota</taxon>
        <taxon>Gammaproteobacteria</taxon>
        <taxon>Alkalimonas</taxon>
    </lineage>
</organism>
<dbReference type="InterPro" id="IPR029058">
    <property type="entry name" value="AB_hydrolase_fold"/>
</dbReference>
<comment type="caution">
    <text evidence="2">The sequence shown here is derived from an EMBL/GenBank/DDBJ whole genome shotgun (WGS) entry which is preliminary data.</text>
</comment>
<keyword evidence="3" id="KW-1185">Reference proteome</keyword>
<evidence type="ECO:0000313" key="2">
    <source>
        <dbReference type="EMBL" id="MDP4535128.1"/>
    </source>
</evidence>
<keyword evidence="2" id="KW-0378">Hydrolase</keyword>
<protein>
    <submittedName>
        <fullName evidence="2">Alpha/beta hydrolase-fold protein</fullName>
    </submittedName>
</protein>
<dbReference type="InterPro" id="IPR050583">
    <property type="entry name" value="Mycobacterial_A85_antigen"/>
</dbReference>
<dbReference type="GO" id="GO:0016787">
    <property type="term" value="F:hydrolase activity"/>
    <property type="evidence" value="ECO:0007669"/>
    <property type="project" value="UniProtKB-KW"/>
</dbReference>
<dbReference type="PANTHER" id="PTHR48098">
    <property type="entry name" value="ENTEROCHELIN ESTERASE-RELATED"/>
    <property type="match status" value="1"/>
</dbReference>
<sequence>MPAYRSSSLFIALTLLVTAAQPAAVIAEPPEVPTNTPLTKPAETLVPLNHLPALQGDYFKLHSETVDRAFHIYIRLPEGYDSNAETQYPVVYLLDGDSLFPILAANHLFLTYDDQLPEAIVVGIAYGGFSPEINKRHLDFTPGAADGIAGDGAAATFLQFLKHELLPEVESRYRADASKRVLFGQSRGGSMVLYSAFTEPDLFWGRIASNPAFAPGRELFFSAPAVAGRDDLRLMVTSGSADRPELRAAASEWFAYWRDRDNKAWQLEMRVIEGGTHAADSTASYRNGMRWLFQLADEQ</sequence>
<dbReference type="PANTHER" id="PTHR48098:SF6">
    <property type="entry name" value="FERRI-BACILLIBACTIN ESTERASE BESA"/>
    <property type="match status" value="1"/>
</dbReference>
<evidence type="ECO:0000256" key="1">
    <source>
        <dbReference type="SAM" id="SignalP"/>
    </source>
</evidence>
<accession>A0ABT9GVQ0</accession>
<feature type="chain" id="PRO_5045409202" evidence="1">
    <location>
        <begin position="28"/>
        <end position="299"/>
    </location>
</feature>
<dbReference type="Pfam" id="PF00756">
    <property type="entry name" value="Esterase"/>
    <property type="match status" value="1"/>
</dbReference>